<dbReference type="InterPro" id="IPR028082">
    <property type="entry name" value="Peripla_BP_I"/>
</dbReference>
<evidence type="ECO:0000313" key="6">
    <source>
        <dbReference type="EMBL" id="GJD62146.1"/>
    </source>
</evidence>
<protein>
    <recommendedName>
        <fullName evidence="5">Leucine-binding protein domain-containing protein</fullName>
    </recommendedName>
</protein>
<dbReference type="InterPro" id="IPR028081">
    <property type="entry name" value="Leu-bd"/>
</dbReference>
<keyword evidence="3" id="KW-0029">Amino-acid transport</keyword>
<feature type="signal peptide" evidence="4">
    <location>
        <begin position="1"/>
        <end position="36"/>
    </location>
</feature>
<feature type="domain" description="Leucine-binding protein" evidence="5">
    <location>
        <begin position="40"/>
        <end position="375"/>
    </location>
</feature>
<dbReference type="SUPFAM" id="SSF53822">
    <property type="entry name" value="Periplasmic binding protein-like I"/>
    <property type="match status" value="1"/>
</dbReference>
<reference evidence="6" key="2">
    <citation type="submission" date="2021-08" db="EMBL/GenBank/DDBJ databases">
        <authorList>
            <person name="Tani A."/>
            <person name="Ola A."/>
            <person name="Ogura Y."/>
            <person name="Katsura K."/>
            <person name="Hayashi T."/>
        </authorList>
    </citation>
    <scope>NUCLEOTIDE SEQUENCE</scope>
    <source>
        <strain evidence="6">JCM 32048</strain>
    </source>
</reference>
<evidence type="ECO:0000256" key="4">
    <source>
        <dbReference type="SAM" id="SignalP"/>
    </source>
</evidence>
<feature type="chain" id="PRO_5041241980" description="Leucine-binding protein domain-containing protein" evidence="4">
    <location>
        <begin position="37"/>
        <end position="412"/>
    </location>
</feature>
<dbReference type="PANTHER" id="PTHR30483:SF6">
    <property type="entry name" value="PERIPLASMIC BINDING PROTEIN OF ABC TRANSPORTER FOR NATURAL AMINO ACIDS"/>
    <property type="match status" value="1"/>
</dbReference>
<evidence type="ECO:0000256" key="2">
    <source>
        <dbReference type="ARBA" id="ARBA00022729"/>
    </source>
</evidence>
<reference evidence="6" key="1">
    <citation type="journal article" date="2016" name="Front. Microbiol.">
        <title>Genome Sequence of the Piezophilic, Mesophilic Sulfate-Reducing Bacterium Desulfovibrio indicus J2T.</title>
        <authorList>
            <person name="Cao J."/>
            <person name="Maignien L."/>
            <person name="Shao Z."/>
            <person name="Alain K."/>
            <person name="Jebbar M."/>
        </authorList>
    </citation>
    <scope>NUCLEOTIDE SEQUENCE</scope>
    <source>
        <strain evidence="6">JCM 32048</strain>
    </source>
</reference>
<evidence type="ECO:0000256" key="1">
    <source>
        <dbReference type="ARBA" id="ARBA00010062"/>
    </source>
</evidence>
<gene>
    <name evidence="6" type="ORF">MPEAHAMD_2297</name>
</gene>
<evidence type="ECO:0000256" key="3">
    <source>
        <dbReference type="ARBA" id="ARBA00022970"/>
    </source>
</evidence>
<keyword evidence="3" id="KW-0813">Transport</keyword>
<dbReference type="GO" id="GO:0006865">
    <property type="term" value="P:amino acid transport"/>
    <property type="evidence" value="ECO:0007669"/>
    <property type="project" value="UniProtKB-KW"/>
</dbReference>
<dbReference type="Proteomes" id="UP001055286">
    <property type="component" value="Unassembled WGS sequence"/>
</dbReference>
<accession>A0AA37HA47</accession>
<dbReference type="EMBL" id="BPQJ01000009">
    <property type="protein sequence ID" value="GJD62146.1"/>
    <property type="molecule type" value="Genomic_DNA"/>
</dbReference>
<dbReference type="InterPro" id="IPR051010">
    <property type="entry name" value="BCAA_transport"/>
</dbReference>
<dbReference type="AlphaFoldDB" id="A0AA37HA47"/>
<proteinExistence type="inferred from homology"/>
<dbReference type="PANTHER" id="PTHR30483">
    <property type="entry name" value="LEUCINE-SPECIFIC-BINDING PROTEIN"/>
    <property type="match status" value="1"/>
</dbReference>
<comment type="caution">
    <text evidence="6">The sequence shown here is derived from an EMBL/GenBank/DDBJ whole genome shotgun (WGS) entry which is preliminary data.</text>
</comment>
<comment type="similarity">
    <text evidence="1">Belongs to the leucine-binding protein family.</text>
</comment>
<evidence type="ECO:0000259" key="5">
    <source>
        <dbReference type="Pfam" id="PF13458"/>
    </source>
</evidence>
<name>A0AA37HA47_9HYPH</name>
<organism evidence="6 7">
    <name type="scientific">Methylobacterium frigidaeris</name>
    <dbReference type="NCBI Taxonomy" id="2038277"/>
    <lineage>
        <taxon>Bacteria</taxon>
        <taxon>Pseudomonadati</taxon>
        <taxon>Pseudomonadota</taxon>
        <taxon>Alphaproteobacteria</taxon>
        <taxon>Hyphomicrobiales</taxon>
        <taxon>Methylobacteriaceae</taxon>
        <taxon>Methylobacterium</taxon>
    </lineage>
</organism>
<keyword evidence="7" id="KW-1185">Reference proteome</keyword>
<dbReference type="CDD" id="cd06327">
    <property type="entry name" value="PBP1_SBP-like"/>
    <property type="match status" value="1"/>
</dbReference>
<keyword evidence="2 4" id="KW-0732">Signal</keyword>
<sequence length="412" mass="43018">MPIFEETPMPRTPRSWTRRLAVAGLFATTLTAPALAAETPLRIGVIEDLSGMYSGNGGPNMVLAATMAAEDFGGKVLGRPIEVIGVDHQNKPDIGSGLARQLVDQRGVTAFVLGGASSVGLGVQAYAKERKITTMVTGGYASQFSGPGCSPYGTQWVPSTGELANAVAGAVVQSGGKSWSFITADYVFGHGLAADAGKAVKAAGGKVVGEIRHPLGATDLSSQLIQAQSSGADVIGLANAGPDLVNTIKQAREFGITSKVVAMLVFTNNTVALGLDVAQGIRMAVNFYWDANDASRAWAKRLMARNGNVVPTMGHAAAYSSVRHYLRAVEKAGTDDAAAVNKAMKELPIDDGFYGNARIQANGRVVMDMMLVEVKSPKESKSKADLYRVIETIPGNTLFTPADKSGCPLTTG</sequence>
<dbReference type="Pfam" id="PF13458">
    <property type="entry name" value="Peripla_BP_6"/>
    <property type="match status" value="1"/>
</dbReference>
<evidence type="ECO:0000313" key="7">
    <source>
        <dbReference type="Proteomes" id="UP001055286"/>
    </source>
</evidence>
<dbReference type="Gene3D" id="3.40.50.2300">
    <property type="match status" value="2"/>
</dbReference>